<evidence type="ECO:0008006" key="3">
    <source>
        <dbReference type="Google" id="ProtNLM"/>
    </source>
</evidence>
<comment type="caution">
    <text evidence="1">The sequence shown here is derived from an EMBL/GenBank/DDBJ whole genome shotgun (WGS) entry which is preliminary data.</text>
</comment>
<proteinExistence type="predicted"/>
<sequence>MKKYILLSLLAYLFTGCSSKNENINYNQTVFIIDKSIELTKNDFKRIKYKKIGDNTYAGYYILTKNGNKKMYSLFKNEEGKHFGIIINNKILNFNTKIIDNIFDKEYAPNNSITFQFKTEEMKLFLKSLGLNLNK</sequence>
<keyword evidence="2" id="KW-1185">Reference proteome</keyword>
<accession>A0A4Q0XXC2</accession>
<evidence type="ECO:0000313" key="1">
    <source>
        <dbReference type="EMBL" id="RXJ61685.1"/>
    </source>
</evidence>
<gene>
    <name evidence="1" type="ORF">CRV06_12820</name>
</gene>
<reference evidence="1 2" key="1">
    <citation type="submission" date="2017-10" db="EMBL/GenBank/DDBJ databases">
        <title>Genomics of the genus Arcobacter.</title>
        <authorList>
            <person name="Perez-Cataluna A."/>
            <person name="Figueras M.J."/>
        </authorList>
    </citation>
    <scope>NUCLEOTIDE SEQUENCE [LARGE SCALE GENOMIC DNA]</scope>
    <source>
        <strain evidence="1 2">DSM 24636</strain>
    </source>
</reference>
<dbReference type="RefSeq" id="WP_129082784.1">
    <property type="nucleotide sequence ID" value="NZ_CP041070.1"/>
</dbReference>
<dbReference type="Proteomes" id="UP000290191">
    <property type="component" value="Unassembled WGS sequence"/>
</dbReference>
<evidence type="ECO:0000313" key="2">
    <source>
        <dbReference type="Proteomes" id="UP000290191"/>
    </source>
</evidence>
<dbReference type="PROSITE" id="PS51257">
    <property type="entry name" value="PROKAR_LIPOPROTEIN"/>
    <property type="match status" value="1"/>
</dbReference>
<name>A0A4Q0XXC2_9BACT</name>
<dbReference type="EMBL" id="PDKO01000013">
    <property type="protein sequence ID" value="RXJ61685.1"/>
    <property type="molecule type" value="Genomic_DNA"/>
</dbReference>
<dbReference type="AlphaFoldDB" id="A0A4Q0XXC2"/>
<organism evidence="1 2">
    <name type="scientific">Halarcobacter anaerophilus</name>
    <dbReference type="NCBI Taxonomy" id="877500"/>
    <lineage>
        <taxon>Bacteria</taxon>
        <taxon>Pseudomonadati</taxon>
        <taxon>Campylobacterota</taxon>
        <taxon>Epsilonproteobacteria</taxon>
        <taxon>Campylobacterales</taxon>
        <taxon>Arcobacteraceae</taxon>
        <taxon>Halarcobacter</taxon>
    </lineage>
</organism>
<protein>
    <recommendedName>
        <fullName evidence="3">Lipoprotein</fullName>
    </recommendedName>
</protein>